<evidence type="ECO:0000256" key="1">
    <source>
        <dbReference type="SAM" id="MobiDB-lite"/>
    </source>
</evidence>
<evidence type="ECO:0000256" key="2">
    <source>
        <dbReference type="SAM" id="Phobius"/>
    </source>
</evidence>
<dbReference type="GeneID" id="26902413"/>
<dbReference type="RefSeq" id="XP_015662413.1">
    <property type="nucleotide sequence ID" value="XM_015798935.1"/>
</dbReference>
<keyword evidence="2" id="KW-1133">Transmembrane helix</keyword>
<evidence type="ECO:0000313" key="3">
    <source>
        <dbReference type="EMBL" id="KPA83974.1"/>
    </source>
</evidence>
<keyword evidence="2" id="KW-0472">Membrane</keyword>
<protein>
    <submittedName>
        <fullName evidence="3">Uncharacterized protein</fullName>
    </submittedName>
</protein>
<feature type="region of interest" description="Disordered" evidence="1">
    <location>
        <begin position="189"/>
        <end position="217"/>
    </location>
</feature>
<feature type="transmembrane region" description="Helical" evidence="2">
    <location>
        <begin position="74"/>
        <end position="96"/>
    </location>
</feature>
<reference evidence="3 4" key="1">
    <citation type="submission" date="2015-07" db="EMBL/GenBank/DDBJ databases">
        <title>High-quality genome of monoxenous trypanosomatid Leptomonas pyrrhocoris.</title>
        <authorList>
            <person name="Flegontov P."/>
            <person name="Butenko A."/>
            <person name="Firsov S."/>
            <person name="Vlcek C."/>
            <person name="Logacheva M.D."/>
            <person name="Field M."/>
            <person name="Filatov D."/>
            <person name="Flegontova O."/>
            <person name="Gerasimov E."/>
            <person name="Jackson A.P."/>
            <person name="Kelly S."/>
            <person name="Opperdoes F."/>
            <person name="O'Reilly A."/>
            <person name="Votypka J."/>
            <person name="Yurchenko V."/>
            <person name="Lukes J."/>
        </authorList>
    </citation>
    <scope>NUCLEOTIDE SEQUENCE [LARGE SCALE GENOMIC DNA]</scope>
    <source>
        <strain evidence="3">H10</strain>
    </source>
</reference>
<sequence length="217" mass="24916">MRSVPIVAVIILVIFFSALLLPAAFLFLCDSLLPRTLSFQISSATISLCFASVREKRKEWVRSDAMKKLNVLPLFTLPFFFGVSRCIFVMVFSVVAKRKKKKSSSSIVIIMVEKRWNAHIQRNDGVFHAQLGVRSNETQCASQLSGFPALAAPRFRRQRSCCPVRYLFFLNTNTVSFSSFLLRTECRRKNGRKKHPQKEPQKRKEKHSLQLLNNVMT</sequence>
<name>A0A0N0VGT0_LEPPY</name>
<feature type="transmembrane region" description="Helical" evidence="2">
    <location>
        <begin position="6"/>
        <end position="29"/>
    </location>
</feature>
<dbReference type="AlphaFoldDB" id="A0A0N0VGT0"/>
<comment type="caution">
    <text evidence="3">The sequence shown here is derived from an EMBL/GenBank/DDBJ whole genome shotgun (WGS) entry which is preliminary data.</text>
</comment>
<keyword evidence="2" id="KW-0812">Transmembrane</keyword>
<proteinExistence type="predicted"/>
<dbReference type="EMBL" id="LGTL01000003">
    <property type="protein sequence ID" value="KPA83974.1"/>
    <property type="molecule type" value="Genomic_DNA"/>
</dbReference>
<accession>A0A0N0VGT0</accession>
<keyword evidence="4" id="KW-1185">Reference proteome</keyword>
<organism evidence="3 4">
    <name type="scientific">Leptomonas pyrrhocoris</name>
    <name type="common">Firebug parasite</name>
    <dbReference type="NCBI Taxonomy" id="157538"/>
    <lineage>
        <taxon>Eukaryota</taxon>
        <taxon>Discoba</taxon>
        <taxon>Euglenozoa</taxon>
        <taxon>Kinetoplastea</taxon>
        <taxon>Metakinetoplastina</taxon>
        <taxon>Trypanosomatida</taxon>
        <taxon>Trypanosomatidae</taxon>
        <taxon>Leishmaniinae</taxon>
        <taxon>Leptomonas</taxon>
    </lineage>
</organism>
<dbReference type="VEuPathDB" id="TriTrypDB:LpyrH10_03_2690"/>
<dbReference type="Proteomes" id="UP000037923">
    <property type="component" value="Unassembled WGS sequence"/>
</dbReference>
<gene>
    <name evidence="3" type="ORF">ABB37_02118</name>
</gene>
<evidence type="ECO:0000313" key="4">
    <source>
        <dbReference type="Proteomes" id="UP000037923"/>
    </source>
</evidence>